<keyword evidence="18" id="KW-0482">Metalloprotease</keyword>
<evidence type="ECO:0000256" key="11">
    <source>
        <dbReference type="ARBA" id="ARBA00022692"/>
    </source>
</evidence>
<dbReference type="Pfam" id="PF11838">
    <property type="entry name" value="ERAP1_C"/>
    <property type="match status" value="3"/>
</dbReference>
<gene>
    <name evidence="30" type="ORF">HICCMSTLAB_LOCUS716</name>
</gene>
<evidence type="ECO:0000259" key="27">
    <source>
        <dbReference type="Pfam" id="PF01433"/>
    </source>
</evidence>
<keyword evidence="11" id="KW-0812">Transmembrane</keyword>
<dbReference type="FunFam" id="1.10.390.10:FF:000019">
    <property type="entry name" value="Aminopeptidase"/>
    <property type="match status" value="2"/>
</dbReference>
<evidence type="ECO:0000256" key="23">
    <source>
        <dbReference type="ARBA" id="ARBA00042613"/>
    </source>
</evidence>
<feature type="domain" description="Peptidase M1 membrane alanine aminopeptidase" evidence="27">
    <location>
        <begin position="141"/>
        <end position="365"/>
    </location>
</feature>
<dbReference type="InterPro" id="IPR014782">
    <property type="entry name" value="Peptidase_M1_dom"/>
</dbReference>
<evidence type="ECO:0000256" key="9">
    <source>
        <dbReference type="ARBA" id="ARBA00022622"/>
    </source>
</evidence>
<dbReference type="GO" id="GO:0005737">
    <property type="term" value="C:cytoplasm"/>
    <property type="evidence" value="ECO:0007669"/>
    <property type="project" value="TreeGrafter"/>
</dbReference>
<dbReference type="FunFam" id="2.60.40.1910:FF:000008">
    <property type="entry name" value="Aminopeptidase"/>
    <property type="match status" value="3"/>
</dbReference>
<dbReference type="InterPro" id="IPR042097">
    <property type="entry name" value="Aminopeptidase_N-like_N_sf"/>
</dbReference>
<feature type="binding site" evidence="25">
    <location>
        <position position="1931"/>
    </location>
    <ligand>
        <name>Zn(2+)</name>
        <dbReference type="ChEBI" id="CHEBI:29105"/>
        <note>catalytic</note>
    </ligand>
</feature>
<dbReference type="FunFam" id="2.60.40.1730:FF:000012">
    <property type="entry name" value="Aminopeptidase N"/>
    <property type="match status" value="1"/>
</dbReference>
<keyword evidence="15 25" id="KW-0862">Zinc</keyword>
<feature type="domain" description="Peptidase M1 membrane alanine aminopeptidase" evidence="27">
    <location>
        <begin position="982"/>
        <end position="1067"/>
    </location>
</feature>
<evidence type="ECO:0000256" key="18">
    <source>
        <dbReference type="ARBA" id="ARBA00023049"/>
    </source>
</evidence>
<dbReference type="PANTHER" id="PTHR11533">
    <property type="entry name" value="PROTEASE M1 ZINC METALLOPROTEASE"/>
    <property type="match status" value="1"/>
</dbReference>
<feature type="domain" description="Peptidase M1 membrane alanine aminopeptidase" evidence="27">
    <location>
        <begin position="1837"/>
        <end position="2059"/>
    </location>
</feature>
<dbReference type="GO" id="GO:0008270">
    <property type="term" value="F:zinc ion binding"/>
    <property type="evidence" value="ECO:0007669"/>
    <property type="project" value="InterPro"/>
</dbReference>
<keyword evidence="31" id="KW-1185">Reference proteome</keyword>
<dbReference type="GO" id="GO:0042277">
    <property type="term" value="F:peptide binding"/>
    <property type="evidence" value="ECO:0007669"/>
    <property type="project" value="TreeGrafter"/>
</dbReference>
<dbReference type="GO" id="GO:0043171">
    <property type="term" value="P:peptide catabolic process"/>
    <property type="evidence" value="ECO:0007669"/>
    <property type="project" value="TreeGrafter"/>
</dbReference>
<evidence type="ECO:0000256" key="3">
    <source>
        <dbReference type="ARBA" id="ARBA00004609"/>
    </source>
</evidence>
<evidence type="ECO:0000256" key="12">
    <source>
        <dbReference type="ARBA" id="ARBA00022723"/>
    </source>
</evidence>
<dbReference type="OrthoDB" id="10031169at2759"/>
<dbReference type="GO" id="GO:0070006">
    <property type="term" value="F:metalloaminopeptidase activity"/>
    <property type="evidence" value="ECO:0007669"/>
    <property type="project" value="TreeGrafter"/>
</dbReference>
<dbReference type="EMBL" id="CAJNRD030001114">
    <property type="protein sequence ID" value="CAG5073944.1"/>
    <property type="molecule type" value="Genomic_DNA"/>
</dbReference>
<name>A0A8J2E5D7_COTCN</name>
<keyword evidence="17" id="KW-1133">Transmembrane helix</keyword>
<evidence type="ECO:0000256" key="24">
    <source>
        <dbReference type="PIRSR" id="PIRSR634016-1"/>
    </source>
</evidence>
<dbReference type="GO" id="GO:0005615">
    <property type="term" value="C:extracellular space"/>
    <property type="evidence" value="ECO:0007669"/>
    <property type="project" value="TreeGrafter"/>
</dbReference>
<feature type="site" description="Transition state stabilizer" evidence="26">
    <location>
        <position position="1994"/>
    </location>
</feature>
<keyword evidence="12 25" id="KW-0479">Metal-binding</keyword>
<keyword evidence="22" id="KW-0449">Lipoprotein</keyword>
<evidence type="ECO:0000256" key="19">
    <source>
        <dbReference type="ARBA" id="ARBA00023136"/>
    </source>
</evidence>
<feature type="domain" description="Aminopeptidase N-like N-terminal" evidence="29">
    <location>
        <begin position="1617"/>
        <end position="1804"/>
    </location>
</feature>
<evidence type="ECO:0000256" key="7">
    <source>
        <dbReference type="ARBA" id="ARBA00022438"/>
    </source>
</evidence>
<sequence length="2515" mass="289700">MPVNSTTVIQITYNGIIRDDMIGFYRSSYFSETGDIKWLAATQFQTTHARHAFPCFDEPNLKANFTIIIRRPKSYTSLSNMPLKRTVTITDELQSDTYESSIPMSTYLVAFVVTPDFKSNRDEENNITIWTQPLAVNLTNYALKVGYHALNYFTSLFNESYQIEKMDMIAVPDFSAGAMENWGLITYRENYLLYDVTESSDSAQQKVASTIVHECAHMWFGNLVTPEWWGYLWLSEGFANYYQYFVTSLIEPDWAMDQQYIVDHLQSVLQNDGLESSKPMTRQVNSTSDISTTGDTITYSKGGSILRMMNLVLGSDIFNSAIQNYIKTKKYQSATPNDLWKSFQQQLDSSNKSLPASVETIMTSWTSQSGYPIVTVTIQNNTAQLRQERFSIRNESADDNSTWWIPLTWSTKSEHNFEITSSRYWLSEKNSVIKLNTSDEWIIFNIKQSGFYRINYDQQTWDRIINLLNSDSFKEISVINRAAIIDDLLNLARAGLIDYSTALSGLKYLRKETEYLPFKSALTGLEYLHKRFIGQENYQLFAEFILNLISPMYNRLNFKDDINDDRLTVLLRAELNKWACELDYKKCVDKSLNYFTDWMKNSSKTIPKNSKNIVFCTAARLSSTGNTDLIPEYTLDKLLSNFTIETPMILEAQACSRNNTVLKRVSKIILEGFESSKVRKQDGIYFFRSVAQSSPFGAEYILEFINDHYDELLDYLGNINSIADIISLASQQFSSKNLVNKLETFITNNSIILDPIIDSLNSSLKLSQFELNFYEKNSPLIIPWIEEYNTKLNGNSGEKSNEYRLPTNIVPKKYTVKLTPFIEPGNFTFKGYVEIIAYIVNSTNKVVLHIDDINYETVALSVDDKQIKVNSTAEDKKWLAATHLEPVGARRVFPCFDEPGLKATFELSVSRPADYKAISNTLLKSTVKDGDRYIDTFEPTPNMSTYLVALIVSDFNSISHDKLFSSWARPNAIIQANYSSSIIKPIVNFFEKALGHSYQLPKLDMIALPDFASGAMENWGLITYRETNMLYHPDYSPITSKQAIANVVAHEIAHQWFGNLVSPHWWSYIEPSWGLEFQFVVEQLQTSFSADSFPSSHPMSHNVNSPAEISNIFDTISYSKAGSILRMIEKNFGSNLFYAALNDYLGMRNYSDAIPEHLFTAFQKQTDKANMNLNITTILNSWTTQPGFPVVNVKIFNQTVTLSQEQFLLQNPDNISVNKTWWIPISWTSNENSDFNSTITKYWFYKSNDSVKINTTSAKWIIFNVQQSGYYRVNYDTDSWSHITQALKSSEFEKIHEINRASILDDALNLARAGYLDYSIALNITQYLTQEVNYIPWRAAFNNLLFLHQKFVGTNIYDLFKTHILTILDPVYNKLSFNENHNNDTHYDKLLRRYIINWACELGVEDCIKNSIALFSRWKSSNTQLVPVNLRSTVYCTAIKYGTDEDWEFLWNKYQTVNFAHEKVVISSALGCSKNKNKLDKLLSSAISKNSGIGSQDSLTVFASVYSSGLFGAEHALNFVDKYYDAMLNYYGKHDTIAAILNDISSQFSTKDLVEKFKNFISSKKKNLSAIEESLKSYLSRAYKELDWYNNYSPQIFEWLDKTYPNSDYRLSKNIYPSSYKIYLTPYFDNFTFDGRVEINISVMQNTSSIVLHANNLTIKEISVSENSLEGNSLTVSSYLINSTTHKFTIYLSSTVNDGSNLTVNVEYTGILNDKMEGFYRSYYKDDNGISHWLATTQFEKFGARQAFPCFDEPIFKAKYKIHIQRLNNYHSLSNMPLNISLPSEKFNWTWDYYEESVPMSSYLVAFIISDFESYPNFHENFTVWSRPNAVQYTSHALDFGQKALQFLENYTGISYPIKKMDLVAIPDFAAGAMENWGLVTFREYGLLSKENITTTYYMRYLNTVIAHELVHMWFGNLVTCDWWEYLWLNEGFAQYLEWIVTDSIFPEAQLMKQFSVYEIQPALLKDSYIHMRPMNNKMKNPYDDGKDFTSIVYGKAASVIHMIKYAVGEDIFKKSLHNYLDNNKFNTSKPEYLWSALQMNINQTTGINETIFTLMDSWASQAGHPVVHAHVTAGSLFLEQVRFLISGRNNSAKELYWIPITITSKSSANFSHTSPTLWFGTRGTTTDKFNLTDEWFIINVNQVGFYRVNYDTNNWNYLIDALISEDNFGGIPEINRAQIIDDLLILARADYVEYEIALRATTYLIKEKNHLPWKSFLNSVQFLIERFDGNQKITSSLKEYVLKLIEPIYEELGFEDKANDTDLDKLNRQIILFWTCRFGHAKCIEKAKQIFDAWRVNETYFIFPNAKPAVWCTALKHGDFDDWELMWQEYRASNFESEKVMILSALGCSQNSTAIKKYLTHAVSSDGSIRDQNFVNVFSSVYSAEKYGVDLSIEFFINNYTSIYKFYKKWGSVADLFSNIVSKVSTEEQIQKLISFVMEHEEEFEEIRSTLDESIINARMMLNWSQFHYGKILDWLTNENSIESWGSRYSSSGTANAIEPLSLIIILISSVILL</sequence>
<keyword evidence="16" id="KW-0735">Signal-anchor</keyword>
<evidence type="ECO:0000256" key="2">
    <source>
        <dbReference type="ARBA" id="ARBA00004606"/>
    </source>
</evidence>
<dbReference type="Pfam" id="PF01433">
    <property type="entry name" value="Peptidase_M1"/>
    <property type="match status" value="4"/>
</dbReference>
<evidence type="ECO:0000313" key="30">
    <source>
        <dbReference type="EMBL" id="CAG5073944.1"/>
    </source>
</evidence>
<dbReference type="FunFam" id="1.25.50.20:FF:000001">
    <property type="entry name" value="Aminopeptidase"/>
    <property type="match status" value="2"/>
</dbReference>
<reference evidence="30" key="1">
    <citation type="submission" date="2021-04" db="EMBL/GenBank/DDBJ databases">
        <authorList>
            <person name="Chebbi M.A.C M."/>
        </authorList>
    </citation>
    <scope>NUCLEOTIDE SEQUENCE</scope>
</reference>
<dbReference type="Gene3D" id="2.60.40.1910">
    <property type="match status" value="3"/>
</dbReference>
<dbReference type="GO" id="GO:0016285">
    <property type="term" value="F:alanyl aminopeptidase activity"/>
    <property type="evidence" value="ECO:0007669"/>
    <property type="project" value="UniProtKB-EC"/>
</dbReference>
<feature type="domain" description="ERAP1-like C-terminal" evidence="28">
    <location>
        <begin position="2136"/>
        <end position="2456"/>
    </location>
</feature>
<evidence type="ECO:0000256" key="1">
    <source>
        <dbReference type="ARBA" id="ARBA00000098"/>
    </source>
</evidence>
<dbReference type="InterPro" id="IPR024571">
    <property type="entry name" value="ERAP1-like_C_dom"/>
</dbReference>
<keyword evidence="7 30" id="KW-0031">Aminopeptidase</keyword>
<protein>
    <recommendedName>
        <fullName evidence="6">Aminopeptidase N</fullName>
        <ecNumber evidence="5">3.4.11.2</ecNumber>
    </recommendedName>
    <alternativeName>
        <fullName evidence="23">Microsomal aminopeptidase</fullName>
    </alternativeName>
</protein>
<evidence type="ECO:0000256" key="8">
    <source>
        <dbReference type="ARBA" id="ARBA00022475"/>
    </source>
</evidence>
<dbReference type="InterPro" id="IPR050344">
    <property type="entry name" value="Peptidase_M1_aminopeptidases"/>
</dbReference>
<evidence type="ECO:0000256" key="20">
    <source>
        <dbReference type="ARBA" id="ARBA00023157"/>
    </source>
</evidence>
<dbReference type="PANTHER" id="PTHR11533:SF290">
    <property type="entry name" value="AMINOPEPTIDASE"/>
    <property type="match status" value="1"/>
</dbReference>
<keyword evidence="10" id="KW-0645">Protease</keyword>
<feature type="active site" description="Proton acceptor" evidence="24">
    <location>
        <position position="1909"/>
    </location>
</feature>
<proteinExistence type="inferred from homology"/>
<evidence type="ECO:0000256" key="16">
    <source>
        <dbReference type="ARBA" id="ARBA00022968"/>
    </source>
</evidence>
<comment type="subcellular location">
    <subcellularLocation>
        <location evidence="3">Cell membrane</location>
        <topology evidence="3">Lipid-anchor</topology>
        <topology evidence="3">GPI-anchor</topology>
    </subcellularLocation>
    <subcellularLocation>
        <location evidence="2">Membrane</location>
        <topology evidence="2">Single-pass type II membrane protein</topology>
    </subcellularLocation>
</comment>
<comment type="similarity">
    <text evidence="4">Belongs to the peptidase M1 family.</text>
</comment>
<evidence type="ECO:0000256" key="25">
    <source>
        <dbReference type="PIRSR" id="PIRSR634016-3"/>
    </source>
</evidence>
<keyword evidence="9" id="KW-0336">GPI-anchor</keyword>
<dbReference type="GO" id="GO:0005886">
    <property type="term" value="C:plasma membrane"/>
    <property type="evidence" value="ECO:0007669"/>
    <property type="project" value="UniProtKB-SubCell"/>
</dbReference>
<feature type="domain" description="Aminopeptidase N-like N-terminal" evidence="29">
    <location>
        <begin position="874"/>
        <end position="947"/>
    </location>
</feature>
<accession>A0A8J2E5D7</accession>
<evidence type="ECO:0000313" key="31">
    <source>
        <dbReference type="Proteomes" id="UP000786811"/>
    </source>
</evidence>
<dbReference type="SUPFAM" id="SSF63737">
    <property type="entry name" value="Leukotriene A4 hydrolase N-terminal domain"/>
    <property type="match status" value="3"/>
</dbReference>
<feature type="domain" description="ERAP1-like C-terminal" evidence="28">
    <location>
        <begin position="1260"/>
        <end position="1576"/>
    </location>
</feature>
<evidence type="ECO:0000256" key="10">
    <source>
        <dbReference type="ARBA" id="ARBA00022670"/>
    </source>
</evidence>
<dbReference type="PRINTS" id="PR00756">
    <property type="entry name" value="ALADIPTASE"/>
</dbReference>
<keyword evidence="14" id="KW-0378">Hydrolase</keyword>
<dbReference type="EC" id="3.4.11.2" evidence="5"/>
<evidence type="ECO:0000256" key="17">
    <source>
        <dbReference type="ARBA" id="ARBA00022989"/>
    </source>
</evidence>
<keyword evidence="13" id="KW-0732">Signal</keyword>
<feature type="domain" description="ERAP1-like C-terminal" evidence="28">
    <location>
        <begin position="441"/>
        <end position="749"/>
    </location>
</feature>
<keyword evidence="8" id="KW-1003">Cell membrane</keyword>
<dbReference type="GO" id="GO:0006508">
    <property type="term" value="P:proteolysis"/>
    <property type="evidence" value="ECO:0007669"/>
    <property type="project" value="UniProtKB-KW"/>
</dbReference>
<evidence type="ECO:0000259" key="28">
    <source>
        <dbReference type="Pfam" id="PF11838"/>
    </source>
</evidence>
<keyword evidence="19" id="KW-0472">Membrane</keyword>
<dbReference type="Gene3D" id="1.25.50.20">
    <property type="match status" value="3"/>
</dbReference>
<evidence type="ECO:0000256" key="6">
    <source>
        <dbReference type="ARBA" id="ARBA00015611"/>
    </source>
</evidence>
<evidence type="ECO:0000259" key="29">
    <source>
        <dbReference type="Pfam" id="PF17900"/>
    </source>
</evidence>
<evidence type="ECO:0000256" key="5">
    <source>
        <dbReference type="ARBA" id="ARBA00012564"/>
    </source>
</evidence>
<dbReference type="GO" id="GO:0098552">
    <property type="term" value="C:side of membrane"/>
    <property type="evidence" value="ECO:0007669"/>
    <property type="project" value="UniProtKB-KW"/>
</dbReference>
<dbReference type="InterPro" id="IPR045357">
    <property type="entry name" value="Aminopeptidase_N-like_N"/>
</dbReference>
<organism evidence="30 31">
    <name type="scientific">Cotesia congregata</name>
    <name type="common">Parasitoid wasp</name>
    <name type="synonym">Apanteles congregatus</name>
    <dbReference type="NCBI Taxonomy" id="51543"/>
    <lineage>
        <taxon>Eukaryota</taxon>
        <taxon>Metazoa</taxon>
        <taxon>Ecdysozoa</taxon>
        <taxon>Arthropoda</taxon>
        <taxon>Hexapoda</taxon>
        <taxon>Insecta</taxon>
        <taxon>Pterygota</taxon>
        <taxon>Neoptera</taxon>
        <taxon>Endopterygota</taxon>
        <taxon>Hymenoptera</taxon>
        <taxon>Apocrita</taxon>
        <taxon>Ichneumonoidea</taxon>
        <taxon>Braconidae</taxon>
        <taxon>Microgastrinae</taxon>
        <taxon>Cotesia</taxon>
    </lineage>
</organism>
<feature type="binding site" evidence="25">
    <location>
        <position position="1912"/>
    </location>
    <ligand>
        <name>Zn(2+)</name>
        <dbReference type="ChEBI" id="CHEBI:29105"/>
        <note>catalytic</note>
    </ligand>
</feature>
<dbReference type="InterPro" id="IPR034016">
    <property type="entry name" value="M1_APN-typ"/>
</dbReference>
<evidence type="ECO:0000256" key="26">
    <source>
        <dbReference type="PIRSR" id="PIRSR634016-4"/>
    </source>
</evidence>
<dbReference type="InterPro" id="IPR001930">
    <property type="entry name" value="Peptidase_M1"/>
</dbReference>
<dbReference type="Pfam" id="PF17900">
    <property type="entry name" value="Peptidase_M1_N"/>
    <property type="match status" value="3"/>
</dbReference>
<evidence type="ECO:0000256" key="4">
    <source>
        <dbReference type="ARBA" id="ARBA00010136"/>
    </source>
</evidence>
<dbReference type="SUPFAM" id="SSF55486">
    <property type="entry name" value="Metalloproteases ('zincins'), catalytic domain"/>
    <property type="match status" value="3"/>
</dbReference>
<dbReference type="CDD" id="cd09601">
    <property type="entry name" value="M1_APN-Q_like"/>
    <property type="match status" value="3"/>
</dbReference>
<dbReference type="FunFam" id="1.10.390.10:FF:000013">
    <property type="entry name" value="Aminopeptidase N"/>
    <property type="match status" value="1"/>
</dbReference>
<evidence type="ECO:0000256" key="13">
    <source>
        <dbReference type="ARBA" id="ARBA00022729"/>
    </source>
</evidence>
<evidence type="ECO:0000256" key="22">
    <source>
        <dbReference type="ARBA" id="ARBA00023288"/>
    </source>
</evidence>
<dbReference type="InterPro" id="IPR027268">
    <property type="entry name" value="Peptidase_M4/M1_CTD_sf"/>
</dbReference>
<feature type="binding site" evidence="25">
    <location>
        <position position="1908"/>
    </location>
    <ligand>
        <name>Zn(2+)</name>
        <dbReference type="ChEBI" id="CHEBI:29105"/>
        <note>catalytic</note>
    </ligand>
</feature>
<comment type="catalytic activity">
    <reaction evidence="1">
        <text>Release of an N-terminal amino acid, Xaa-|-Yaa- from a peptide, amide or arylamide. Xaa is preferably Ala, but may be most amino acids including Pro (slow action). When a terminal hydrophobic residue is followed by a prolyl residue, the two may be released as an intact Xaa-Pro dipeptide.</text>
        <dbReference type="EC" id="3.4.11.2"/>
    </reaction>
</comment>
<evidence type="ECO:0000256" key="21">
    <source>
        <dbReference type="ARBA" id="ARBA00023180"/>
    </source>
</evidence>
<dbReference type="Proteomes" id="UP000786811">
    <property type="component" value="Unassembled WGS sequence"/>
</dbReference>
<keyword evidence="21" id="KW-0325">Glycoprotein</keyword>
<feature type="domain" description="Peptidase M1 membrane alanine aminopeptidase" evidence="27">
    <location>
        <begin position="1069"/>
        <end position="1182"/>
    </location>
</feature>
<dbReference type="Gene3D" id="2.60.40.1730">
    <property type="entry name" value="tricorn interacting facor f3 domain"/>
    <property type="match status" value="4"/>
</dbReference>
<feature type="domain" description="Aminopeptidase N-like N-terminal" evidence="29">
    <location>
        <begin position="7"/>
        <end position="108"/>
    </location>
</feature>
<dbReference type="Gene3D" id="1.10.390.10">
    <property type="entry name" value="Neutral Protease Domain 2"/>
    <property type="match status" value="3"/>
</dbReference>
<evidence type="ECO:0000256" key="14">
    <source>
        <dbReference type="ARBA" id="ARBA00022801"/>
    </source>
</evidence>
<keyword evidence="20" id="KW-1015">Disulfide bond</keyword>
<comment type="caution">
    <text evidence="30">The sequence shown here is derived from an EMBL/GenBank/DDBJ whole genome shotgun (WGS) entry which is preliminary data.</text>
</comment>
<evidence type="ECO:0000256" key="15">
    <source>
        <dbReference type="ARBA" id="ARBA00022833"/>
    </source>
</evidence>
<comment type="cofactor">
    <cofactor evidence="25">
        <name>Zn(2+)</name>
        <dbReference type="ChEBI" id="CHEBI:29105"/>
    </cofactor>
    <text evidence="25">Binds 1 zinc ion per subunit.</text>
</comment>